<dbReference type="RefSeq" id="WP_265730212.1">
    <property type="nucleotide sequence ID" value="NZ_AP027271.1"/>
</dbReference>
<dbReference type="PANTHER" id="PTHR30537:SF3">
    <property type="entry name" value="TRANSCRIPTIONAL REGULATORY PROTEIN"/>
    <property type="match status" value="1"/>
</dbReference>
<keyword evidence="3" id="KW-0238">DNA-binding</keyword>
<keyword evidence="7" id="KW-1185">Reference proteome</keyword>
<proteinExistence type="inferred from homology"/>
<dbReference type="InterPro" id="IPR058163">
    <property type="entry name" value="LysR-type_TF_proteobact-type"/>
</dbReference>
<evidence type="ECO:0000256" key="1">
    <source>
        <dbReference type="ARBA" id="ARBA00009437"/>
    </source>
</evidence>
<keyword evidence="2" id="KW-0805">Transcription regulation</keyword>
<reference evidence="6 7" key="1">
    <citation type="submission" date="2023-01" db="EMBL/GenBank/DDBJ databases">
        <title>Complete genome sequence of Marinomonas pontica strain 200518_36.</title>
        <authorList>
            <person name="Ueki S."/>
            <person name="Gajardo G."/>
            <person name="Maruyama F."/>
        </authorList>
    </citation>
    <scope>NUCLEOTIDE SEQUENCE [LARGE SCALE GENOMIC DNA]</scope>
    <source>
        <strain evidence="6 7">200518_36</strain>
    </source>
</reference>
<dbReference type="EMBL" id="AP027271">
    <property type="protein sequence ID" value="BDX01446.1"/>
    <property type="molecule type" value="Genomic_DNA"/>
</dbReference>
<sequence length="302" mass="33968">MRICMANQYEQLDWNALKAFLTAAREGSFSKAAKHIGVTQPTLSRQIYNLESALNVTLFERLSTGLVLTDAGQHLLEFTAPMGMAAQQVSLAVSGLSSDLEGEVSLSVSEIDALFRLPAITAFLREHAPTIRLTIHVNNSISDLKRRDADIAIRSFQPTELDLIARRLVDEPIWFYGLPDTVARYGSPAQPKDLGAVEIIGFEREGDLLRRLHALGWPLTEQHFPIVTPFQGLQWELVKKGLGLGLFPQTIGDKEPSFVRAFEHFGAPITVPLWLVTHRELHTNPRIRKVFDLITQWFQEYD</sequence>
<comment type="similarity">
    <text evidence="1">Belongs to the LysR transcriptional regulatory family.</text>
</comment>
<evidence type="ECO:0000256" key="2">
    <source>
        <dbReference type="ARBA" id="ARBA00023015"/>
    </source>
</evidence>
<keyword evidence="4" id="KW-0804">Transcription</keyword>
<evidence type="ECO:0000256" key="3">
    <source>
        <dbReference type="ARBA" id="ARBA00023125"/>
    </source>
</evidence>
<dbReference type="PRINTS" id="PR00039">
    <property type="entry name" value="HTHLYSR"/>
</dbReference>
<dbReference type="Proteomes" id="UP001307608">
    <property type="component" value="Chromosome"/>
</dbReference>
<evidence type="ECO:0000256" key="4">
    <source>
        <dbReference type="ARBA" id="ARBA00023163"/>
    </source>
</evidence>
<dbReference type="SUPFAM" id="SSF46785">
    <property type="entry name" value="Winged helix' DNA-binding domain"/>
    <property type="match status" value="1"/>
</dbReference>
<name>A0ABM8FBN6_9GAMM</name>
<dbReference type="Pfam" id="PF03466">
    <property type="entry name" value="LysR_substrate"/>
    <property type="match status" value="1"/>
</dbReference>
<feature type="domain" description="HTH lysR-type" evidence="5">
    <location>
        <begin position="12"/>
        <end position="69"/>
    </location>
</feature>
<evidence type="ECO:0000313" key="6">
    <source>
        <dbReference type="EMBL" id="BDX01446.1"/>
    </source>
</evidence>
<dbReference type="InterPro" id="IPR000847">
    <property type="entry name" value="LysR_HTH_N"/>
</dbReference>
<dbReference type="PROSITE" id="PS50931">
    <property type="entry name" value="HTH_LYSR"/>
    <property type="match status" value="1"/>
</dbReference>
<dbReference type="Pfam" id="PF00126">
    <property type="entry name" value="HTH_1"/>
    <property type="match status" value="1"/>
</dbReference>
<dbReference type="InterPro" id="IPR036388">
    <property type="entry name" value="WH-like_DNA-bd_sf"/>
</dbReference>
<dbReference type="Gene3D" id="1.10.10.10">
    <property type="entry name" value="Winged helix-like DNA-binding domain superfamily/Winged helix DNA-binding domain"/>
    <property type="match status" value="1"/>
</dbReference>
<gene>
    <name evidence="6" type="ORF">MACH16_01940</name>
</gene>
<dbReference type="Gene3D" id="3.40.190.290">
    <property type="match status" value="1"/>
</dbReference>
<dbReference type="SUPFAM" id="SSF53850">
    <property type="entry name" value="Periplasmic binding protein-like II"/>
    <property type="match status" value="1"/>
</dbReference>
<evidence type="ECO:0000313" key="7">
    <source>
        <dbReference type="Proteomes" id="UP001307608"/>
    </source>
</evidence>
<organism evidence="6 7">
    <name type="scientific">Marinomonas pontica</name>
    <dbReference type="NCBI Taxonomy" id="264739"/>
    <lineage>
        <taxon>Bacteria</taxon>
        <taxon>Pseudomonadati</taxon>
        <taxon>Pseudomonadota</taxon>
        <taxon>Gammaproteobacteria</taxon>
        <taxon>Oceanospirillales</taxon>
        <taxon>Oceanospirillaceae</taxon>
        <taxon>Marinomonas</taxon>
    </lineage>
</organism>
<dbReference type="InterPro" id="IPR036390">
    <property type="entry name" value="WH_DNA-bd_sf"/>
</dbReference>
<dbReference type="PANTHER" id="PTHR30537">
    <property type="entry name" value="HTH-TYPE TRANSCRIPTIONAL REGULATOR"/>
    <property type="match status" value="1"/>
</dbReference>
<evidence type="ECO:0000259" key="5">
    <source>
        <dbReference type="PROSITE" id="PS50931"/>
    </source>
</evidence>
<accession>A0ABM8FBN6</accession>
<dbReference type="InterPro" id="IPR005119">
    <property type="entry name" value="LysR_subst-bd"/>
</dbReference>
<protein>
    <submittedName>
        <fullName evidence="6">LysR family transcriptional regulator</fullName>
    </submittedName>
</protein>